<dbReference type="EMBL" id="CP011309">
    <property type="protein sequence ID" value="AKF27685.1"/>
    <property type="molecule type" value="Genomic_DNA"/>
</dbReference>
<organism evidence="2 3">
    <name type="scientific">[Brevibacterium] flavum</name>
    <dbReference type="NCBI Taxonomy" id="92706"/>
    <lineage>
        <taxon>Bacteria</taxon>
        <taxon>Bacillati</taxon>
        <taxon>Actinomycetota</taxon>
        <taxon>Actinomycetes</taxon>
        <taxon>Mycobacteriales</taxon>
        <taxon>Corynebacteriaceae</taxon>
        <taxon>Corynebacterium</taxon>
    </lineage>
</organism>
<accession>A0A0F6Z5T8</accession>
<evidence type="ECO:0000313" key="3">
    <source>
        <dbReference type="Proteomes" id="UP000034037"/>
    </source>
</evidence>
<keyword evidence="1" id="KW-0472">Membrane</keyword>
<dbReference type="AlphaFoldDB" id="A0A0F6Z5T8"/>
<dbReference type="PATRIC" id="fig|92706.3.peg.1889"/>
<feature type="transmembrane region" description="Helical" evidence="1">
    <location>
        <begin position="20"/>
        <end position="46"/>
    </location>
</feature>
<proteinExistence type="predicted"/>
<keyword evidence="1" id="KW-1133">Transmembrane helix</keyword>
<dbReference type="HOGENOM" id="CLU_108847_0_0_11"/>
<gene>
    <name evidence="2" type="ORF">YH66_09065</name>
</gene>
<keyword evidence="1" id="KW-0812">Transmembrane</keyword>
<keyword evidence="3" id="KW-1185">Reference proteome</keyword>
<evidence type="ECO:0000256" key="1">
    <source>
        <dbReference type="SAM" id="Phobius"/>
    </source>
</evidence>
<evidence type="ECO:0000313" key="2">
    <source>
        <dbReference type="EMBL" id="AKF27685.1"/>
    </source>
</evidence>
<dbReference type="RefSeq" id="WP_003859799.1">
    <property type="nucleotide sequence ID" value="NZ_CP011309.1"/>
</dbReference>
<protein>
    <submittedName>
        <fullName evidence="2">Membrane protein</fullName>
    </submittedName>
</protein>
<reference evidence="2 3" key="1">
    <citation type="submission" date="2015-04" db="EMBL/GenBank/DDBJ databases">
        <title>Complete Genome Sequence of Brevibacterium flavum ATCC 15168.</title>
        <authorList>
            <person name="Ahn J."/>
            <person name="Park G."/>
            <person name="Jeon W."/>
            <person name="Jang Y."/>
            <person name="Jang M."/>
            <person name="Lee H."/>
            <person name="Lee H."/>
        </authorList>
    </citation>
    <scope>NUCLEOTIDE SEQUENCE [LARGE SCALE GENOMIC DNA]</scope>
    <source>
        <strain evidence="2 3">ATCC 15168</strain>
    </source>
</reference>
<sequence>MGEQLPFANGSRSNKLPLIVIGLCCIMLILWLKLPGVLLATIIGVATMSMMRMRTSTPETASLVTSIRLSAEDISDVQHEWQQFLTSPEADALADRTLVRPALADPDCGDKAIEKFHYEISNANRFLGRLDARLQQNLVVSELETLLKVTDERALELRETWLDARKAAQKLGPNYNRES</sequence>
<dbReference type="Proteomes" id="UP000034037">
    <property type="component" value="Chromosome"/>
</dbReference>
<name>A0A0F6Z5T8_9CORY</name>